<accession>A0AAW5HJI0</accession>
<proteinExistence type="predicted"/>
<protein>
    <submittedName>
        <fullName evidence="1">Uncharacterized protein</fullName>
    </submittedName>
</protein>
<dbReference type="AlphaFoldDB" id="A0AAW5HJI0"/>
<reference evidence="1" key="2">
    <citation type="submission" date="2023-08" db="EMBL/GenBank/DDBJ databases">
        <title>Isolation, Identification, Denitrification Characteristics of A Highly Efficient Aerobic Denitrifying Bacterial Strain DS2.</title>
        <authorList>
            <person name="Wang H."/>
        </authorList>
    </citation>
    <scope>NUCLEOTIDE SEQUENCE</scope>
    <source>
        <strain evidence="1">DS2</strain>
    </source>
</reference>
<comment type="caution">
    <text evidence="1">The sequence shown here is derived from an EMBL/GenBank/DDBJ whole genome shotgun (WGS) entry which is preliminary data.</text>
</comment>
<dbReference type="EMBL" id="JAMHFX010000162">
    <property type="protein sequence ID" value="MCO1621319.1"/>
    <property type="molecule type" value="Genomic_DNA"/>
</dbReference>
<name>A0AAW5HJI0_PSEPU</name>
<gene>
    <name evidence="1" type="ORF">M8C81_11980</name>
</gene>
<dbReference type="RefSeq" id="WP_252459572.1">
    <property type="nucleotide sequence ID" value="NZ_JAMHFX010000162.1"/>
</dbReference>
<organism evidence="1 2">
    <name type="scientific">Pseudomonas putida</name>
    <name type="common">Arthrobacter siderocapsulatus</name>
    <dbReference type="NCBI Taxonomy" id="303"/>
    <lineage>
        <taxon>Bacteria</taxon>
        <taxon>Pseudomonadati</taxon>
        <taxon>Pseudomonadota</taxon>
        <taxon>Gammaproteobacteria</taxon>
        <taxon>Pseudomonadales</taxon>
        <taxon>Pseudomonadaceae</taxon>
        <taxon>Pseudomonas</taxon>
    </lineage>
</organism>
<evidence type="ECO:0000313" key="2">
    <source>
        <dbReference type="Proteomes" id="UP001202943"/>
    </source>
</evidence>
<evidence type="ECO:0000313" key="1">
    <source>
        <dbReference type="EMBL" id="MCO1621319.1"/>
    </source>
</evidence>
<reference evidence="1" key="1">
    <citation type="submission" date="2022-05" db="EMBL/GenBank/DDBJ databases">
        <authorList>
            <person name="Yi M."/>
        </authorList>
    </citation>
    <scope>NUCLEOTIDE SEQUENCE</scope>
    <source>
        <strain evidence="1">DS2</strain>
    </source>
</reference>
<dbReference type="Proteomes" id="UP001202943">
    <property type="component" value="Unassembled WGS sequence"/>
</dbReference>
<sequence>MPTIIVIDQQNLQAFTHPGIDLDTGLVIELDPLADPAPVQLELFSADVQGGHDAKGAHCRNHLT</sequence>